<evidence type="ECO:0000313" key="2">
    <source>
        <dbReference type="Proteomes" id="UP000006038"/>
    </source>
</evidence>
<proteinExistence type="predicted"/>
<sequence length="112" mass="11822">MESSRGRSSCPLQPPLPLTALRMCCAAPCLHVAAPLGPCPAGGEGSALRPLPCWRVAMAPLWLPLPPGSHVHCMRLSAFLSRSHPLLSLLNNLEAGGRRLPACLSLPRVQGC</sequence>
<dbReference type="Gramene" id="OB01G40040.1">
    <property type="protein sequence ID" value="OB01G40040.1"/>
    <property type="gene ID" value="OB01G40040"/>
</dbReference>
<keyword evidence="2" id="KW-1185">Reference proteome</keyword>
<reference evidence="1" key="2">
    <citation type="submission" date="2013-04" db="UniProtKB">
        <authorList>
            <consortium name="EnsemblPlants"/>
        </authorList>
    </citation>
    <scope>IDENTIFICATION</scope>
</reference>
<organism evidence="1">
    <name type="scientific">Oryza brachyantha</name>
    <name type="common">malo sina</name>
    <dbReference type="NCBI Taxonomy" id="4533"/>
    <lineage>
        <taxon>Eukaryota</taxon>
        <taxon>Viridiplantae</taxon>
        <taxon>Streptophyta</taxon>
        <taxon>Embryophyta</taxon>
        <taxon>Tracheophyta</taxon>
        <taxon>Spermatophyta</taxon>
        <taxon>Magnoliopsida</taxon>
        <taxon>Liliopsida</taxon>
        <taxon>Poales</taxon>
        <taxon>Poaceae</taxon>
        <taxon>BOP clade</taxon>
        <taxon>Oryzoideae</taxon>
        <taxon>Oryzeae</taxon>
        <taxon>Oryzinae</taxon>
        <taxon>Oryza</taxon>
    </lineage>
</organism>
<dbReference type="AlphaFoldDB" id="J3L448"/>
<protein>
    <submittedName>
        <fullName evidence="1">Uncharacterized protein</fullName>
    </submittedName>
</protein>
<name>J3L448_ORYBR</name>
<dbReference type="HOGENOM" id="CLU_2149712_0_0_1"/>
<dbReference type="Proteomes" id="UP000006038">
    <property type="component" value="Chromosome 1"/>
</dbReference>
<dbReference type="EnsemblPlants" id="OB01G40040.1">
    <property type="protein sequence ID" value="OB01G40040.1"/>
    <property type="gene ID" value="OB01G40040"/>
</dbReference>
<evidence type="ECO:0000313" key="1">
    <source>
        <dbReference type="EnsemblPlants" id="OB01G40040.1"/>
    </source>
</evidence>
<reference evidence="1" key="1">
    <citation type="journal article" date="2013" name="Nat. Commun.">
        <title>Whole-genome sequencing of Oryza brachyantha reveals mechanisms underlying Oryza genome evolution.</title>
        <authorList>
            <person name="Chen J."/>
            <person name="Huang Q."/>
            <person name="Gao D."/>
            <person name="Wang J."/>
            <person name="Lang Y."/>
            <person name="Liu T."/>
            <person name="Li B."/>
            <person name="Bai Z."/>
            <person name="Luis Goicoechea J."/>
            <person name="Liang C."/>
            <person name="Chen C."/>
            <person name="Zhang W."/>
            <person name="Sun S."/>
            <person name="Liao Y."/>
            <person name="Zhang X."/>
            <person name="Yang L."/>
            <person name="Song C."/>
            <person name="Wang M."/>
            <person name="Shi J."/>
            <person name="Liu G."/>
            <person name="Liu J."/>
            <person name="Zhou H."/>
            <person name="Zhou W."/>
            <person name="Yu Q."/>
            <person name="An N."/>
            <person name="Chen Y."/>
            <person name="Cai Q."/>
            <person name="Wang B."/>
            <person name="Liu B."/>
            <person name="Min J."/>
            <person name="Huang Y."/>
            <person name="Wu H."/>
            <person name="Li Z."/>
            <person name="Zhang Y."/>
            <person name="Yin Y."/>
            <person name="Song W."/>
            <person name="Jiang J."/>
            <person name="Jackson S.A."/>
            <person name="Wing R.A."/>
            <person name="Wang J."/>
            <person name="Chen M."/>
        </authorList>
    </citation>
    <scope>NUCLEOTIDE SEQUENCE [LARGE SCALE GENOMIC DNA]</scope>
    <source>
        <strain evidence="1">cv. IRGC 101232</strain>
    </source>
</reference>
<accession>J3L448</accession>